<gene>
    <name evidence="6" type="primary">xynAS9_1</name>
    <name evidence="6" type="ORF">STSP_38910</name>
</gene>
<dbReference type="PROSITE" id="PS51173">
    <property type="entry name" value="CBM2"/>
    <property type="match status" value="1"/>
</dbReference>
<dbReference type="SUPFAM" id="SSF49384">
    <property type="entry name" value="Carbohydrate-binding domain"/>
    <property type="match status" value="1"/>
</dbReference>
<protein>
    <submittedName>
        <fullName evidence="6">Endo-1,4-beta-xylanase A</fullName>
        <ecNumber evidence="6">3.2.1.8</ecNumber>
    </submittedName>
</protein>
<keyword evidence="4" id="KW-0119">Carbohydrate metabolism</keyword>
<dbReference type="GO" id="GO:0030247">
    <property type="term" value="F:polysaccharide binding"/>
    <property type="evidence" value="ECO:0007669"/>
    <property type="project" value="UniProtKB-UniRule"/>
</dbReference>
<dbReference type="EMBL" id="LOHS01000086">
    <property type="protein sequence ID" value="OAH12854.1"/>
    <property type="molecule type" value="Genomic_DNA"/>
</dbReference>
<evidence type="ECO:0000256" key="4">
    <source>
        <dbReference type="ARBA" id="ARBA00023326"/>
    </source>
</evidence>
<dbReference type="SMART" id="SM00637">
    <property type="entry name" value="CBD_II"/>
    <property type="match status" value="1"/>
</dbReference>
<dbReference type="GO" id="GO:0031176">
    <property type="term" value="F:endo-1,4-beta-xylanase activity"/>
    <property type="evidence" value="ECO:0007669"/>
    <property type="project" value="UniProtKB-EC"/>
</dbReference>
<reference evidence="6 7" key="1">
    <citation type="submission" date="2015-12" db="EMBL/GenBank/DDBJ databases">
        <title>Genome sequence of Streptomyces sp. G25.</title>
        <authorList>
            <person name="Poehlein A."/>
            <person name="Roettig A."/>
            <person name="Hiessl S."/>
            <person name="Hauschild P."/>
            <person name="Schauer J."/>
            <person name="Madkour M.H."/>
            <person name="Al-Ansari A.M."/>
            <person name="Almakishah N.H."/>
            <person name="Steinbuechel A."/>
            <person name="Daniel R."/>
        </authorList>
    </citation>
    <scope>NUCLEOTIDE SEQUENCE [LARGE SCALE GENOMIC DNA]</scope>
    <source>
        <strain evidence="7">G25(2015)</strain>
    </source>
</reference>
<organism evidence="6 7">
    <name type="scientific">Streptomyces jeddahensis</name>
    <dbReference type="NCBI Taxonomy" id="1716141"/>
    <lineage>
        <taxon>Bacteria</taxon>
        <taxon>Bacillati</taxon>
        <taxon>Actinomycetota</taxon>
        <taxon>Actinomycetes</taxon>
        <taxon>Kitasatosporales</taxon>
        <taxon>Streptomycetaceae</taxon>
        <taxon>Streptomyces</taxon>
    </lineage>
</organism>
<sequence>MTVTNTGDAPMLGWVVDWPLPDGQTLEGLWSGTATTEGQDVMVHNAEWNGSLDPGESTTFGYVVSGSGDDPAIDLGCRVG</sequence>
<evidence type="ECO:0000259" key="5">
    <source>
        <dbReference type="PROSITE" id="PS51173"/>
    </source>
</evidence>
<evidence type="ECO:0000313" key="6">
    <source>
        <dbReference type="EMBL" id="OAH12854.1"/>
    </source>
</evidence>
<dbReference type="InterPro" id="IPR001919">
    <property type="entry name" value="CBD2"/>
</dbReference>
<keyword evidence="3 6" id="KW-0326">Glycosidase</keyword>
<dbReference type="STRING" id="1716141.STSP_38910"/>
<comment type="caution">
    <text evidence="6">The sequence shown here is derived from an EMBL/GenBank/DDBJ whole genome shotgun (WGS) entry which is preliminary data.</text>
</comment>
<dbReference type="InterPro" id="IPR012291">
    <property type="entry name" value="CBM2_carb-bd_dom_sf"/>
</dbReference>
<evidence type="ECO:0000256" key="1">
    <source>
        <dbReference type="ARBA" id="ARBA00022729"/>
    </source>
</evidence>
<evidence type="ECO:0000256" key="3">
    <source>
        <dbReference type="ARBA" id="ARBA00023295"/>
    </source>
</evidence>
<accession>A0A177HRM1</accession>
<keyword evidence="2 6" id="KW-0378">Hydrolase</keyword>
<dbReference type="InterPro" id="IPR018366">
    <property type="entry name" value="CBM2_CS"/>
</dbReference>
<dbReference type="EC" id="3.2.1.8" evidence="6"/>
<dbReference type="Gene3D" id="2.60.40.290">
    <property type="match status" value="1"/>
</dbReference>
<dbReference type="AlphaFoldDB" id="A0A177HRM1"/>
<keyword evidence="6" id="KW-0858">Xylan degradation</keyword>
<dbReference type="PATRIC" id="fig|1716141.3.peg.4090"/>
<proteinExistence type="predicted"/>
<keyword evidence="7" id="KW-1185">Reference proteome</keyword>
<dbReference type="InterPro" id="IPR008965">
    <property type="entry name" value="CBM2/CBM3_carb-bd_dom_sf"/>
</dbReference>
<evidence type="ECO:0000256" key="2">
    <source>
        <dbReference type="ARBA" id="ARBA00022801"/>
    </source>
</evidence>
<dbReference type="PROSITE" id="PS00561">
    <property type="entry name" value="CBM2_A"/>
    <property type="match status" value="1"/>
</dbReference>
<name>A0A177HRM1_9ACTN</name>
<dbReference type="GO" id="GO:0045493">
    <property type="term" value="P:xylan catabolic process"/>
    <property type="evidence" value="ECO:0007669"/>
    <property type="project" value="UniProtKB-KW"/>
</dbReference>
<keyword evidence="4" id="KW-0624">Polysaccharide degradation</keyword>
<keyword evidence="1" id="KW-0732">Signal</keyword>
<evidence type="ECO:0000313" key="7">
    <source>
        <dbReference type="Proteomes" id="UP000077381"/>
    </source>
</evidence>
<feature type="domain" description="CBM2" evidence="5">
    <location>
        <begin position="1"/>
        <end position="80"/>
    </location>
</feature>
<dbReference type="Proteomes" id="UP000077381">
    <property type="component" value="Unassembled WGS sequence"/>
</dbReference>
<dbReference type="Pfam" id="PF00553">
    <property type="entry name" value="CBM_2"/>
    <property type="match status" value="1"/>
</dbReference>